<proteinExistence type="predicted"/>
<feature type="domain" description="TNase-like" evidence="2">
    <location>
        <begin position="55"/>
        <end position="187"/>
    </location>
</feature>
<feature type="compositionally biased region" description="Low complexity" evidence="1">
    <location>
        <begin position="20"/>
        <end position="43"/>
    </location>
</feature>
<evidence type="ECO:0000313" key="3">
    <source>
        <dbReference type="EMBL" id="APF40234.1"/>
    </source>
</evidence>
<dbReference type="PROSITE" id="PS01284">
    <property type="entry name" value="TNASE_2"/>
    <property type="match status" value="1"/>
</dbReference>
<feature type="region of interest" description="Disordered" evidence="1">
    <location>
        <begin position="342"/>
        <end position="410"/>
    </location>
</feature>
<dbReference type="AlphaFoldDB" id="A0A1L2ZLI6"/>
<gene>
    <name evidence="3" type="ORF">BHE16_03465</name>
</gene>
<accession>A0A1L2ZLI6</accession>
<keyword evidence="4" id="KW-1185">Reference proteome</keyword>
<dbReference type="KEGG" id="nae:BHE16_03465"/>
<sequence>MAGLAIGSLLLTGCSGGAGNSASATSTSGESASQAAIAAQQGQNESASNDGDQSYEDTGTVIRVIDGDTVDATVNGAETRIRLLNIDTPETKHPNEPIQCLGPEATEYLESRLAPGDEIGLEYDVERLDRYGRTLAGVYESGTLVNADIAAMGLGVAVLFEPNRRFYQEVLEAQKKAEDQGAGLFNPAIDCTLPGQLAGPLAPLEAAPVDPTSIATAAAALASIDVSIKTAKSLIGLIGSAVPGPEAVNRPLYAVNKALGTSNAGRAQKALASGQNSRASINAKLEKLQAAAQAKKEAAERKAAAAAEAKRQAAAAAEAKRQAAIRAEAQRKAAVAAEAERKAAAAAEARRQAAAAEAARQAAAAEAARRAQQQQQQQQQQPRQQPSNPYPGYTGPRCYAPGGQSWKPCP</sequence>
<evidence type="ECO:0000313" key="4">
    <source>
        <dbReference type="Proteomes" id="UP000183530"/>
    </source>
</evidence>
<organism evidence="3 4">
    <name type="scientific">Neomicrococcus aestuarii</name>
    <dbReference type="NCBI Taxonomy" id="556325"/>
    <lineage>
        <taxon>Bacteria</taxon>
        <taxon>Bacillati</taxon>
        <taxon>Actinomycetota</taxon>
        <taxon>Actinomycetes</taxon>
        <taxon>Micrococcales</taxon>
        <taxon>Micrococcaceae</taxon>
        <taxon>Neomicrococcus</taxon>
    </lineage>
</organism>
<dbReference type="InterPro" id="IPR035437">
    <property type="entry name" value="SNase_OB-fold_sf"/>
</dbReference>
<dbReference type="Gene3D" id="2.40.50.90">
    <property type="match status" value="1"/>
</dbReference>
<evidence type="ECO:0000259" key="2">
    <source>
        <dbReference type="PROSITE" id="PS50830"/>
    </source>
</evidence>
<feature type="region of interest" description="Disordered" evidence="1">
    <location>
        <begin position="19"/>
        <end position="55"/>
    </location>
</feature>
<dbReference type="SMART" id="SM00318">
    <property type="entry name" value="SNc"/>
    <property type="match status" value="1"/>
</dbReference>
<name>A0A1L2ZLI6_9MICC</name>
<dbReference type="Pfam" id="PF00565">
    <property type="entry name" value="SNase"/>
    <property type="match status" value="1"/>
</dbReference>
<feature type="compositionally biased region" description="Basic and acidic residues" evidence="1">
    <location>
        <begin position="342"/>
        <end position="351"/>
    </location>
</feature>
<evidence type="ECO:0000256" key="1">
    <source>
        <dbReference type="SAM" id="MobiDB-lite"/>
    </source>
</evidence>
<protein>
    <recommendedName>
        <fullName evidence="2">TNase-like domain-containing protein</fullName>
    </recommendedName>
</protein>
<feature type="compositionally biased region" description="Low complexity" evidence="1">
    <location>
        <begin position="352"/>
        <end position="385"/>
    </location>
</feature>
<dbReference type="STRING" id="556325.BHE16_03465"/>
<dbReference type="EMBL" id="CP018135">
    <property type="protein sequence ID" value="APF40234.1"/>
    <property type="molecule type" value="Genomic_DNA"/>
</dbReference>
<dbReference type="InterPro" id="IPR016071">
    <property type="entry name" value="Staphylococal_nuclease_OB-fold"/>
</dbReference>
<reference evidence="3 4" key="1">
    <citation type="submission" date="2016-11" db="EMBL/GenBank/DDBJ databases">
        <title>Genome sequencing of Zhihengliuella aestuarii B18 antagonistic to Plasmodiophora brassicae.</title>
        <authorList>
            <person name="Luo Y."/>
        </authorList>
    </citation>
    <scope>NUCLEOTIDE SEQUENCE [LARGE SCALE GENOMIC DNA]</scope>
    <source>
        <strain evidence="3 4">B18</strain>
    </source>
</reference>
<dbReference type="GO" id="GO:0004518">
    <property type="term" value="F:nuclease activity"/>
    <property type="evidence" value="ECO:0007669"/>
    <property type="project" value="InterPro"/>
</dbReference>
<dbReference type="SUPFAM" id="SSF50199">
    <property type="entry name" value="Staphylococcal nuclease"/>
    <property type="match status" value="1"/>
</dbReference>
<dbReference type="InterPro" id="IPR002071">
    <property type="entry name" value="Thermonucl_AS"/>
</dbReference>
<dbReference type="GO" id="GO:0003676">
    <property type="term" value="F:nucleic acid binding"/>
    <property type="evidence" value="ECO:0007669"/>
    <property type="project" value="InterPro"/>
</dbReference>
<dbReference type="Proteomes" id="UP000183530">
    <property type="component" value="Chromosome"/>
</dbReference>
<dbReference type="PROSITE" id="PS50830">
    <property type="entry name" value="TNASE_3"/>
    <property type="match status" value="1"/>
</dbReference>